<feature type="transmembrane region" description="Helical" evidence="1">
    <location>
        <begin position="209"/>
        <end position="233"/>
    </location>
</feature>
<evidence type="ECO:0000313" key="3">
    <source>
        <dbReference type="Proteomes" id="UP000509750"/>
    </source>
</evidence>
<feature type="transmembrane region" description="Helical" evidence="1">
    <location>
        <begin position="59"/>
        <end position="85"/>
    </location>
</feature>
<sequence>MARTTDSADDRDQRTISIFARLLRGRFGSIVLPAIILQSLLIGGGYASGREVVAYGAKFGSAGLLAVLAIFLGFTVMSIVVFDLARTFRTYDYKSYMQAIIWKGWPLFDVLFIVMATVVIAVMASAAGSIMEQTLGIPYMAGIVAIIAVVGVLTYFGASLIERFKTVGTGFLYLAYVIFGVVVLSTVWGDVTNVLAAGNTSYVDDASTGAVLQSGALYVGYNLAIFPAVFFVLHRQETRKETIVSGLLAGTMMTLPFLLTYLCLMGFYPNESVMGAEVPWLPMLGSVGGPLLIGFYGVVIGWTLVETAVGAIHAIIHRVDSDLEEIDAGRFEKVDGLTPLQSGAIGVGILVTATLLSQFGIIALVAEGYTIMAYFFIALFAVPTLTVGLVRLFDPDWKREFWSRA</sequence>
<evidence type="ECO:0000256" key="1">
    <source>
        <dbReference type="SAM" id="Phobius"/>
    </source>
</evidence>
<dbReference type="PANTHER" id="PTHR37814:SF1">
    <property type="entry name" value="MEMBRANE PROTEIN"/>
    <property type="match status" value="1"/>
</dbReference>
<feature type="transmembrane region" description="Helical" evidence="1">
    <location>
        <begin position="106"/>
        <end position="131"/>
    </location>
</feature>
<keyword evidence="1" id="KW-0812">Transmembrane</keyword>
<feature type="transmembrane region" description="Helical" evidence="1">
    <location>
        <begin position="27"/>
        <end position="47"/>
    </location>
</feature>
<feature type="transmembrane region" description="Helical" evidence="1">
    <location>
        <begin position="280"/>
        <end position="305"/>
    </location>
</feature>
<dbReference type="AlphaFoldDB" id="A0A7D5GGV6"/>
<dbReference type="Proteomes" id="UP000509750">
    <property type="component" value="Chromosome"/>
</dbReference>
<dbReference type="OrthoDB" id="85116at2157"/>
<keyword evidence="1" id="KW-0472">Membrane</keyword>
<evidence type="ECO:0000313" key="2">
    <source>
        <dbReference type="EMBL" id="QLG28670.1"/>
    </source>
</evidence>
<dbReference type="EMBL" id="CP058529">
    <property type="protein sequence ID" value="QLG28670.1"/>
    <property type="molecule type" value="Genomic_DNA"/>
</dbReference>
<name>A0A7D5GGV6_9EURY</name>
<dbReference type="PANTHER" id="PTHR37814">
    <property type="entry name" value="CONSERVED MEMBRANE PROTEIN"/>
    <property type="match status" value="1"/>
</dbReference>
<dbReference type="InterPro" id="IPR038728">
    <property type="entry name" value="YkvI-like"/>
</dbReference>
<accession>A0A7D5GGV6</accession>
<feature type="transmembrane region" description="Helical" evidence="1">
    <location>
        <begin position="343"/>
        <end position="365"/>
    </location>
</feature>
<feature type="transmembrane region" description="Helical" evidence="1">
    <location>
        <begin position="371"/>
        <end position="393"/>
    </location>
</feature>
<proteinExistence type="predicted"/>
<feature type="transmembrane region" description="Helical" evidence="1">
    <location>
        <begin position="170"/>
        <end position="189"/>
    </location>
</feature>
<feature type="transmembrane region" description="Helical" evidence="1">
    <location>
        <begin position="245"/>
        <end position="268"/>
    </location>
</feature>
<evidence type="ECO:0008006" key="4">
    <source>
        <dbReference type="Google" id="ProtNLM"/>
    </source>
</evidence>
<dbReference type="GeneID" id="56030056"/>
<keyword evidence="1" id="KW-1133">Transmembrane helix</keyword>
<dbReference type="KEGG" id="halg:HUG10_14445"/>
<gene>
    <name evidence="2" type="ORF">HUG10_14445</name>
</gene>
<reference evidence="2 3" key="1">
    <citation type="submission" date="2020-07" db="EMBL/GenBank/DDBJ databases">
        <title>Gai3-2, isolated from salt lake.</title>
        <authorList>
            <person name="Cui H."/>
            <person name="Shi X."/>
        </authorList>
    </citation>
    <scope>NUCLEOTIDE SEQUENCE [LARGE SCALE GENOMIC DNA]</scope>
    <source>
        <strain evidence="2 3">Gai3-2</strain>
    </source>
</reference>
<organism evidence="2 3">
    <name type="scientific">Halorarum halophilum</name>
    <dbReference type="NCBI Taxonomy" id="2743090"/>
    <lineage>
        <taxon>Archaea</taxon>
        <taxon>Methanobacteriati</taxon>
        <taxon>Methanobacteriota</taxon>
        <taxon>Stenosarchaea group</taxon>
        <taxon>Halobacteria</taxon>
        <taxon>Halobacteriales</taxon>
        <taxon>Haloferacaceae</taxon>
        <taxon>Halorarum</taxon>
    </lineage>
</organism>
<dbReference type="RefSeq" id="WP_179170244.1">
    <property type="nucleotide sequence ID" value="NZ_CP058529.1"/>
</dbReference>
<feature type="transmembrane region" description="Helical" evidence="1">
    <location>
        <begin position="137"/>
        <end position="158"/>
    </location>
</feature>
<protein>
    <recommendedName>
        <fullName evidence="4">Membrane protein YkvI</fullName>
    </recommendedName>
</protein>
<keyword evidence="3" id="KW-1185">Reference proteome</keyword>